<evidence type="ECO:0000313" key="1">
    <source>
        <dbReference type="EMBL" id="KKN40748.1"/>
    </source>
</evidence>
<accession>A0A0F9TH24</accession>
<reference evidence="1" key="1">
    <citation type="journal article" date="2015" name="Nature">
        <title>Complex archaea that bridge the gap between prokaryotes and eukaryotes.</title>
        <authorList>
            <person name="Spang A."/>
            <person name="Saw J.H."/>
            <person name="Jorgensen S.L."/>
            <person name="Zaremba-Niedzwiedzka K."/>
            <person name="Martijn J."/>
            <person name="Lind A.E."/>
            <person name="van Eijk R."/>
            <person name="Schleper C."/>
            <person name="Guy L."/>
            <person name="Ettema T.J."/>
        </authorList>
    </citation>
    <scope>NUCLEOTIDE SEQUENCE</scope>
</reference>
<protein>
    <submittedName>
        <fullName evidence="1">Uncharacterized protein</fullName>
    </submittedName>
</protein>
<comment type="caution">
    <text evidence="1">The sequence shown here is derived from an EMBL/GenBank/DDBJ whole genome shotgun (WGS) entry which is preliminary data.</text>
</comment>
<dbReference type="AlphaFoldDB" id="A0A0F9TH24"/>
<gene>
    <name evidence="1" type="ORF">LCGC14_0730180</name>
</gene>
<dbReference type="EMBL" id="LAZR01001686">
    <property type="protein sequence ID" value="KKN40748.1"/>
    <property type="molecule type" value="Genomic_DNA"/>
</dbReference>
<proteinExistence type="predicted"/>
<organism evidence="1">
    <name type="scientific">marine sediment metagenome</name>
    <dbReference type="NCBI Taxonomy" id="412755"/>
    <lineage>
        <taxon>unclassified sequences</taxon>
        <taxon>metagenomes</taxon>
        <taxon>ecological metagenomes</taxon>
    </lineage>
</organism>
<name>A0A0F9TH24_9ZZZZ</name>
<sequence length="257" mass="30811">MKFDFKIKKAFSKLVFELLQFKHKFYNPARLQTFDLDDDSINDKKNLPMVLEYARETLDYMKKKYGTHNVYQGYHFLSHANVMQEQFDILDPVVKRIIRGKELNHSEEFEFIEIIDEKNISDKSYEEVVAEINGTYNDEYFTSMYIMVRKLLENLLYDCLKKYYNADVDKYYNTPKGQHQGFGTLIGNFNDMIRETRFKTDVGDIEQRFIDLLKEFQEKGNKDAHSLFNLPHQDFIEERKGKINNLIKKLDWILQKL</sequence>